<dbReference type="PANTHER" id="PTHR43278">
    <property type="entry name" value="NAD(P)H-DEPENDENT FMN-CONTAINING OXIDOREDUCTASE YWQN-RELATED"/>
    <property type="match status" value="1"/>
</dbReference>
<dbReference type="AlphaFoldDB" id="A0A9D2LVX2"/>
<feature type="domain" description="NADPH-dependent FMN reductase-like" evidence="3">
    <location>
        <begin position="1"/>
        <end position="130"/>
    </location>
</feature>
<dbReference type="GO" id="GO:0016491">
    <property type="term" value="F:oxidoreductase activity"/>
    <property type="evidence" value="ECO:0007669"/>
    <property type="project" value="InterPro"/>
</dbReference>
<evidence type="ECO:0000313" key="5">
    <source>
        <dbReference type="Proteomes" id="UP000823842"/>
    </source>
</evidence>
<dbReference type="PANTHER" id="PTHR43278:SF2">
    <property type="entry name" value="IRON-SULFUR FLAVOPROTEIN"/>
    <property type="match status" value="1"/>
</dbReference>
<evidence type="ECO:0000313" key="4">
    <source>
        <dbReference type="EMBL" id="HJB30188.1"/>
    </source>
</evidence>
<dbReference type="Pfam" id="PF03358">
    <property type="entry name" value="FMN_red"/>
    <property type="match status" value="1"/>
</dbReference>
<comment type="caution">
    <text evidence="4">The sequence shown here is derived from an EMBL/GenBank/DDBJ whole genome shotgun (WGS) entry which is preliminary data.</text>
</comment>
<dbReference type="InterPro" id="IPR029039">
    <property type="entry name" value="Flavoprotein-like_sf"/>
</dbReference>
<organism evidence="4 5">
    <name type="scientific">Candidatus Blautia faecavium</name>
    <dbReference type="NCBI Taxonomy" id="2838487"/>
    <lineage>
        <taxon>Bacteria</taxon>
        <taxon>Bacillati</taxon>
        <taxon>Bacillota</taxon>
        <taxon>Clostridia</taxon>
        <taxon>Lachnospirales</taxon>
        <taxon>Lachnospiraceae</taxon>
        <taxon>Blautia</taxon>
    </lineage>
</organism>
<keyword evidence="1" id="KW-0285">Flavoprotein</keyword>
<sequence>MHILVVVGSGVKSGNTAKLAQAFEKGAKEAGHQTDYIFLGEKRIEGCRGCGACQKGNKGCAVKDDMQELYPLLEESDMVVLASPLYFWTISGRLKSFVDRFYALSEKDRYPHKETALLMTAGDEGEETFRQAVHYYRVLADALKWTDRGMYLAGGCAGGEAPKRTMDEKHLEGAYKFGLSIK</sequence>
<evidence type="ECO:0000259" key="3">
    <source>
        <dbReference type="Pfam" id="PF03358"/>
    </source>
</evidence>
<dbReference type="Gene3D" id="3.40.50.360">
    <property type="match status" value="1"/>
</dbReference>
<dbReference type="Proteomes" id="UP000823842">
    <property type="component" value="Unassembled WGS sequence"/>
</dbReference>
<dbReference type="SUPFAM" id="SSF52218">
    <property type="entry name" value="Flavoproteins"/>
    <property type="match status" value="1"/>
</dbReference>
<keyword evidence="2" id="KW-0288">FMN</keyword>
<reference evidence="4" key="1">
    <citation type="journal article" date="2021" name="PeerJ">
        <title>Extensive microbial diversity within the chicken gut microbiome revealed by metagenomics and culture.</title>
        <authorList>
            <person name="Gilroy R."/>
            <person name="Ravi A."/>
            <person name="Getino M."/>
            <person name="Pursley I."/>
            <person name="Horton D.L."/>
            <person name="Alikhan N.F."/>
            <person name="Baker D."/>
            <person name="Gharbi K."/>
            <person name="Hall N."/>
            <person name="Watson M."/>
            <person name="Adriaenssens E.M."/>
            <person name="Foster-Nyarko E."/>
            <person name="Jarju S."/>
            <person name="Secka A."/>
            <person name="Antonio M."/>
            <person name="Oren A."/>
            <person name="Chaudhuri R.R."/>
            <person name="La Ragione R."/>
            <person name="Hildebrand F."/>
            <person name="Pallen M.J."/>
        </authorList>
    </citation>
    <scope>NUCLEOTIDE SEQUENCE</scope>
    <source>
        <strain evidence="4">ChiSjej1B19-5720</strain>
    </source>
</reference>
<evidence type="ECO:0000256" key="2">
    <source>
        <dbReference type="ARBA" id="ARBA00022643"/>
    </source>
</evidence>
<dbReference type="EMBL" id="DWYZ01000299">
    <property type="protein sequence ID" value="HJB30188.1"/>
    <property type="molecule type" value="Genomic_DNA"/>
</dbReference>
<accession>A0A9D2LVX2</accession>
<protein>
    <submittedName>
        <fullName evidence="4">Flavodoxin family protein</fullName>
    </submittedName>
</protein>
<gene>
    <name evidence="4" type="ORF">IAA06_15555</name>
</gene>
<name>A0A9D2LVX2_9FIRM</name>
<evidence type="ECO:0000256" key="1">
    <source>
        <dbReference type="ARBA" id="ARBA00022630"/>
    </source>
</evidence>
<reference evidence="4" key="2">
    <citation type="submission" date="2021-04" db="EMBL/GenBank/DDBJ databases">
        <authorList>
            <person name="Gilroy R."/>
        </authorList>
    </citation>
    <scope>NUCLEOTIDE SEQUENCE</scope>
    <source>
        <strain evidence="4">ChiSjej1B19-5720</strain>
    </source>
</reference>
<proteinExistence type="predicted"/>
<dbReference type="InterPro" id="IPR005025">
    <property type="entry name" value="FMN_Rdtase-like_dom"/>
</dbReference>
<dbReference type="InterPro" id="IPR051796">
    <property type="entry name" value="ISF_SsuE-like"/>
</dbReference>